<accession>A0A542YVB2</accession>
<evidence type="ECO:0000313" key="4">
    <source>
        <dbReference type="Proteomes" id="UP000319516"/>
    </source>
</evidence>
<keyword evidence="1" id="KW-0560">Oxidoreductase</keyword>
<sequence>MTQLTAYAQQLLDGPTYAVLATVNRDGSPQTSTMWVTRDGDDVLFSTTASRQKARNLRRDPRVSVMLTDPDNPFRYAEVRGTATLTEEGGPELIQELGHKYTGEPFPEDAPGVVRLVVRVTPTKVVEH</sequence>
<dbReference type="Pfam" id="PF01243">
    <property type="entry name" value="PNPOx_N"/>
    <property type="match status" value="1"/>
</dbReference>
<keyword evidence="4" id="KW-1185">Reference proteome</keyword>
<dbReference type="Proteomes" id="UP000319516">
    <property type="component" value="Unassembled WGS sequence"/>
</dbReference>
<evidence type="ECO:0000259" key="2">
    <source>
        <dbReference type="Pfam" id="PF01243"/>
    </source>
</evidence>
<dbReference type="AlphaFoldDB" id="A0A542YVB2"/>
<dbReference type="OrthoDB" id="1094370at2"/>
<dbReference type="RefSeq" id="WP_141785850.1">
    <property type="nucleotide sequence ID" value="NZ_BAAAIK010000001.1"/>
</dbReference>
<dbReference type="GO" id="GO:0070967">
    <property type="term" value="F:coenzyme F420 binding"/>
    <property type="evidence" value="ECO:0007669"/>
    <property type="project" value="TreeGrafter"/>
</dbReference>
<dbReference type="PANTHER" id="PTHR35176:SF6">
    <property type="entry name" value="HEME OXYGENASE HI_0854-RELATED"/>
    <property type="match status" value="1"/>
</dbReference>
<dbReference type="EMBL" id="VFOP01000001">
    <property type="protein sequence ID" value="TQL51904.1"/>
    <property type="molecule type" value="Genomic_DNA"/>
</dbReference>
<proteinExistence type="predicted"/>
<comment type="caution">
    <text evidence="3">The sequence shown here is derived from an EMBL/GenBank/DDBJ whole genome shotgun (WGS) entry which is preliminary data.</text>
</comment>
<dbReference type="SUPFAM" id="SSF50475">
    <property type="entry name" value="FMN-binding split barrel"/>
    <property type="match status" value="1"/>
</dbReference>
<dbReference type="PANTHER" id="PTHR35176">
    <property type="entry name" value="HEME OXYGENASE HI_0854-RELATED"/>
    <property type="match status" value="1"/>
</dbReference>
<dbReference type="InterPro" id="IPR011576">
    <property type="entry name" value="Pyridox_Oxase_N"/>
</dbReference>
<evidence type="ECO:0000313" key="3">
    <source>
        <dbReference type="EMBL" id="TQL51904.1"/>
    </source>
</evidence>
<dbReference type="InterPro" id="IPR019920">
    <property type="entry name" value="F420-binding_dom_put"/>
</dbReference>
<dbReference type="InterPro" id="IPR012349">
    <property type="entry name" value="Split_barrel_FMN-bd"/>
</dbReference>
<dbReference type="GO" id="GO:0005829">
    <property type="term" value="C:cytosol"/>
    <property type="evidence" value="ECO:0007669"/>
    <property type="project" value="TreeGrafter"/>
</dbReference>
<evidence type="ECO:0000256" key="1">
    <source>
        <dbReference type="ARBA" id="ARBA00023002"/>
    </source>
</evidence>
<dbReference type="Gene3D" id="2.30.110.10">
    <property type="entry name" value="Electron Transport, Fmn-binding Protein, Chain A"/>
    <property type="match status" value="1"/>
</dbReference>
<gene>
    <name evidence="3" type="ORF">FB467_3071</name>
</gene>
<name>A0A542YVB2_9MICO</name>
<organism evidence="3 4">
    <name type="scientific">Ornithinicoccus hortensis</name>
    <dbReference type="NCBI Taxonomy" id="82346"/>
    <lineage>
        <taxon>Bacteria</taxon>
        <taxon>Bacillati</taxon>
        <taxon>Actinomycetota</taxon>
        <taxon>Actinomycetes</taxon>
        <taxon>Micrococcales</taxon>
        <taxon>Intrasporangiaceae</taxon>
        <taxon>Ornithinicoccus</taxon>
    </lineage>
</organism>
<dbReference type="NCBIfam" id="TIGR03618">
    <property type="entry name" value="Rv1155_F420"/>
    <property type="match status" value="1"/>
</dbReference>
<dbReference type="GO" id="GO:0016627">
    <property type="term" value="F:oxidoreductase activity, acting on the CH-CH group of donors"/>
    <property type="evidence" value="ECO:0007669"/>
    <property type="project" value="TreeGrafter"/>
</dbReference>
<dbReference type="InterPro" id="IPR052019">
    <property type="entry name" value="F420H2_bilvrd_red/Heme_oxyg"/>
</dbReference>
<protein>
    <submittedName>
        <fullName evidence="3">PPOX class probable F420-dependent enzyme</fullName>
    </submittedName>
</protein>
<feature type="domain" description="Pyridoxamine 5'-phosphate oxidase N-terminal" evidence="2">
    <location>
        <begin position="6"/>
        <end position="125"/>
    </location>
</feature>
<reference evidence="3 4" key="1">
    <citation type="submission" date="2019-06" db="EMBL/GenBank/DDBJ databases">
        <title>Sequencing the genomes of 1000 actinobacteria strains.</title>
        <authorList>
            <person name="Klenk H.-P."/>
        </authorList>
    </citation>
    <scope>NUCLEOTIDE SEQUENCE [LARGE SCALE GENOMIC DNA]</scope>
    <source>
        <strain evidence="3 4">DSM 12335</strain>
    </source>
</reference>